<dbReference type="GO" id="GO:0007165">
    <property type="term" value="P:signal transduction"/>
    <property type="evidence" value="ECO:0007669"/>
    <property type="project" value="InterPro"/>
</dbReference>
<dbReference type="InterPro" id="IPR027417">
    <property type="entry name" value="P-loop_NTPase"/>
</dbReference>
<dbReference type="InterPro" id="IPR053137">
    <property type="entry name" value="NLR-like"/>
</dbReference>
<dbReference type="PANTHER" id="PTHR46082">
    <property type="entry name" value="ATP/GTP-BINDING PROTEIN-RELATED"/>
    <property type="match status" value="1"/>
</dbReference>
<dbReference type="AlphaFoldDB" id="A0A948W5J6"/>
<dbReference type="InterPro" id="IPR019734">
    <property type="entry name" value="TPR_rpt"/>
</dbReference>
<dbReference type="InterPro" id="IPR000157">
    <property type="entry name" value="TIR_dom"/>
</dbReference>
<dbReference type="Pfam" id="PF13424">
    <property type="entry name" value="TPR_12"/>
    <property type="match status" value="2"/>
</dbReference>
<dbReference type="InterPro" id="IPR035897">
    <property type="entry name" value="Toll_tir_struct_dom_sf"/>
</dbReference>
<dbReference type="Gene3D" id="3.40.50.300">
    <property type="entry name" value="P-loop containing nucleotide triphosphate hydrolases"/>
    <property type="match status" value="1"/>
</dbReference>
<dbReference type="GO" id="GO:0043531">
    <property type="term" value="F:ADP binding"/>
    <property type="evidence" value="ECO:0007669"/>
    <property type="project" value="InterPro"/>
</dbReference>
<gene>
    <name evidence="2" type="ORF">KJ970_04020</name>
</gene>
<dbReference type="SUPFAM" id="SSF52200">
    <property type="entry name" value="Toll/Interleukin receptor TIR domain"/>
    <property type="match status" value="1"/>
</dbReference>
<name>A0A948W5J6_UNCEI</name>
<evidence type="ECO:0000313" key="2">
    <source>
        <dbReference type="EMBL" id="MBU2690070.1"/>
    </source>
</evidence>
<dbReference type="SMART" id="SM00028">
    <property type="entry name" value="TPR"/>
    <property type="match status" value="5"/>
</dbReference>
<accession>A0A948W5J6</accession>
<dbReference type="Pfam" id="PF00931">
    <property type="entry name" value="NB-ARC"/>
    <property type="match status" value="1"/>
</dbReference>
<evidence type="ECO:0000313" key="3">
    <source>
        <dbReference type="Proteomes" id="UP000777784"/>
    </source>
</evidence>
<dbReference type="PANTHER" id="PTHR46082:SF6">
    <property type="entry name" value="AAA+ ATPASE DOMAIN-CONTAINING PROTEIN-RELATED"/>
    <property type="match status" value="1"/>
</dbReference>
<dbReference type="SUPFAM" id="SSF52540">
    <property type="entry name" value="P-loop containing nucleoside triphosphate hydrolases"/>
    <property type="match status" value="1"/>
</dbReference>
<dbReference type="InterPro" id="IPR011990">
    <property type="entry name" value="TPR-like_helical_dom_sf"/>
</dbReference>
<evidence type="ECO:0000259" key="1">
    <source>
        <dbReference type="PROSITE" id="PS50104"/>
    </source>
</evidence>
<comment type="caution">
    <text evidence="2">The sequence shown here is derived from an EMBL/GenBank/DDBJ whole genome shotgun (WGS) entry which is preliminary data.</text>
</comment>
<dbReference type="InterPro" id="IPR002182">
    <property type="entry name" value="NB-ARC"/>
</dbReference>
<dbReference type="Gene3D" id="1.25.40.10">
    <property type="entry name" value="Tetratricopeptide repeat domain"/>
    <property type="match status" value="2"/>
</dbReference>
<dbReference type="Gene3D" id="3.40.50.10140">
    <property type="entry name" value="Toll/interleukin-1 receptor homology (TIR) domain"/>
    <property type="match status" value="1"/>
</dbReference>
<dbReference type="SMART" id="SM00255">
    <property type="entry name" value="TIR"/>
    <property type="match status" value="1"/>
</dbReference>
<organism evidence="2 3">
    <name type="scientific">Eiseniibacteriota bacterium</name>
    <dbReference type="NCBI Taxonomy" id="2212470"/>
    <lineage>
        <taxon>Bacteria</taxon>
        <taxon>Candidatus Eiseniibacteriota</taxon>
    </lineage>
</organism>
<dbReference type="SUPFAM" id="SSF48452">
    <property type="entry name" value="TPR-like"/>
    <property type="match status" value="3"/>
</dbReference>
<dbReference type="PROSITE" id="PS50104">
    <property type="entry name" value="TIR"/>
    <property type="match status" value="1"/>
</dbReference>
<protein>
    <submittedName>
        <fullName evidence="2">Tetratricopeptide repeat protein</fullName>
    </submittedName>
</protein>
<proteinExistence type="predicted"/>
<dbReference type="EMBL" id="JAHJDP010000023">
    <property type="protein sequence ID" value="MBU2690070.1"/>
    <property type="molecule type" value="Genomic_DNA"/>
</dbReference>
<dbReference type="Pfam" id="PF13676">
    <property type="entry name" value="TIR_2"/>
    <property type="match status" value="1"/>
</dbReference>
<dbReference type="Pfam" id="PF13374">
    <property type="entry name" value="TPR_10"/>
    <property type="match status" value="1"/>
</dbReference>
<reference evidence="2" key="1">
    <citation type="submission" date="2021-05" db="EMBL/GenBank/DDBJ databases">
        <title>Energy efficiency and biological interactions define the core microbiome of deep oligotrophic groundwater.</title>
        <authorList>
            <person name="Mehrshad M."/>
            <person name="Lopez-Fernandez M."/>
            <person name="Bell E."/>
            <person name="Bernier-Latmani R."/>
            <person name="Bertilsson S."/>
            <person name="Dopson M."/>
        </authorList>
    </citation>
    <scope>NUCLEOTIDE SEQUENCE</scope>
    <source>
        <strain evidence="2">Modern_marine.mb.64</strain>
    </source>
</reference>
<feature type="domain" description="TIR" evidence="1">
    <location>
        <begin position="4"/>
        <end position="127"/>
    </location>
</feature>
<sequence>MQSASYDLFLSYQSEDSAQAEHLYQRLQSAGFKVWFDRARLQAGFNWHAEIEEGVEASRIVLPILTPRWKNSEWTKFETYGAEVVIPLLCEGDWDDVATPPLKRWQNISIDAADPDPADWKKLLAAIRDHLRRPAPIKSERMAFLRYTVNPHFVGREREMNRIHEALHAEPTAALSQGKIHAIVAMGGIGKTTLARHYAERFWRLYTQIFWVDAREEESLRSGYAGIAKLLFPERENGTDEEKLAQRALVELNGSTERLLVLDNVEDEESIQRWIPKSGGCRTLITSRFTAWSPGIGTSRVYVLDPGPARELLLRRTGRYGREAQSESCDRLAETLGYLPLALEQAAAYVAEEGPDFGFEDYLELYREATQDCLAEGVLGSTEYPDSVVTTWKATLAKLSPQARTLLRFSSFLSPEPIPIELFIKNVERVRAHFSEFPLPAGSKPAKESSSDNFMIRNALKDLTRYAMVDNTGQSFLVHSLVQMVERLNAAGDRRSVWLGHLLEMVNAYGPVNAHYPITWDIWDGLRPHAEFLLNLIPEELKAETALSLNEELAKWYYGKGLYNKSLVWEGLKLELAKRLLPENDPRMGSYLINYGESLLRVRGRAEEAAEIFLKAVKIEENASGPESPSVADNLNYYAMALKDSGQEEKAENVYRRALAIYDKTSFPDSERLARVLTNLSSRLLDRGDCQGAEPLIKRAVDLLESGKISASFPYIHHMLAQLGIIYYETGRNAAAEPLLKRALEFCAGTLGPEHPEMVFPLETYAEFLGSEAAVDAAMEVYQRTLKVVEKNSGKESYTYARILNNIGLLLQSHNRLDEAEKPLIESLEIRRRVCGDDSAEFMRVMGNLGELYREMGRLDDAHQYLDPAVQYWDRADVEIKFEAGRLFHKLARLYRYEAKSKETEEMFRKALKILDQRPEHEWTREARREWYEISGEKPD</sequence>
<dbReference type="Proteomes" id="UP000777784">
    <property type="component" value="Unassembled WGS sequence"/>
</dbReference>